<evidence type="ECO:0000313" key="3">
    <source>
        <dbReference type="Proteomes" id="UP001460270"/>
    </source>
</evidence>
<proteinExistence type="predicted"/>
<protein>
    <submittedName>
        <fullName evidence="2">Uncharacterized protein</fullName>
    </submittedName>
</protein>
<sequence length="172" mass="18303">MKGPEISVARENARAADSKPGIVFKEMCQECGAVRASGSAVGWCTNKAQGLQRLTFSDALSLTSLPLHLADAGAQMPSETCGRLLCFFLSPSHAPRKENTWSPKRGGLQIAVATSCLCLPLSNSACAPSFLPFRSAVWLSAVRLRNGRLDRGLLPGEMGKRGQGPPDTHLLV</sequence>
<dbReference type="EMBL" id="JBBPFD010000004">
    <property type="protein sequence ID" value="KAK7929348.1"/>
    <property type="molecule type" value="Genomic_DNA"/>
</dbReference>
<evidence type="ECO:0000256" key="1">
    <source>
        <dbReference type="SAM" id="MobiDB-lite"/>
    </source>
</evidence>
<dbReference type="AlphaFoldDB" id="A0AAW0PHN2"/>
<keyword evidence="3" id="KW-1185">Reference proteome</keyword>
<organism evidence="2 3">
    <name type="scientific">Mugilogobius chulae</name>
    <name type="common">yellowstripe goby</name>
    <dbReference type="NCBI Taxonomy" id="88201"/>
    <lineage>
        <taxon>Eukaryota</taxon>
        <taxon>Metazoa</taxon>
        <taxon>Chordata</taxon>
        <taxon>Craniata</taxon>
        <taxon>Vertebrata</taxon>
        <taxon>Euteleostomi</taxon>
        <taxon>Actinopterygii</taxon>
        <taxon>Neopterygii</taxon>
        <taxon>Teleostei</taxon>
        <taxon>Neoteleostei</taxon>
        <taxon>Acanthomorphata</taxon>
        <taxon>Gobiaria</taxon>
        <taxon>Gobiiformes</taxon>
        <taxon>Gobioidei</taxon>
        <taxon>Gobiidae</taxon>
        <taxon>Gobionellinae</taxon>
        <taxon>Mugilogobius</taxon>
    </lineage>
</organism>
<dbReference type="Proteomes" id="UP001460270">
    <property type="component" value="Unassembled WGS sequence"/>
</dbReference>
<accession>A0AAW0PHN2</accession>
<comment type="caution">
    <text evidence="2">The sequence shown here is derived from an EMBL/GenBank/DDBJ whole genome shotgun (WGS) entry which is preliminary data.</text>
</comment>
<reference evidence="3" key="1">
    <citation type="submission" date="2024-04" db="EMBL/GenBank/DDBJ databases">
        <title>Salinicola lusitanus LLJ914,a marine bacterium isolated from the Okinawa Trough.</title>
        <authorList>
            <person name="Li J."/>
        </authorList>
    </citation>
    <scope>NUCLEOTIDE SEQUENCE [LARGE SCALE GENOMIC DNA]</scope>
</reference>
<evidence type="ECO:0000313" key="2">
    <source>
        <dbReference type="EMBL" id="KAK7929348.1"/>
    </source>
</evidence>
<gene>
    <name evidence="2" type="ORF">WMY93_005743</name>
</gene>
<name>A0AAW0PHN2_9GOBI</name>
<feature type="region of interest" description="Disordered" evidence="1">
    <location>
        <begin position="153"/>
        <end position="172"/>
    </location>
</feature>